<evidence type="ECO:0000313" key="1">
    <source>
        <dbReference type="EMBL" id="CAB4139290.1"/>
    </source>
</evidence>
<sequence>MLEVLIDEGLRPWEVPLLLGSGFQDDPKLLLAITFSKGQGYRVTIVGGNPIALQLVRSDQRFHKSQHKQKFD</sequence>
<dbReference type="EMBL" id="LR796352">
    <property type="protein sequence ID" value="CAB4139290.1"/>
    <property type="molecule type" value="Genomic_DNA"/>
</dbReference>
<organism evidence="1">
    <name type="scientific">uncultured Caudovirales phage</name>
    <dbReference type="NCBI Taxonomy" id="2100421"/>
    <lineage>
        <taxon>Viruses</taxon>
        <taxon>Duplodnaviria</taxon>
        <taxon>Heunggongvirae</taxon>
        <taxon>Uroviricota</taxon>
        <taxon>Caudoviricetes</taxon>
        <taxon>Peduoviridae</taxon>
        <taxon>Maltschvirus</taxon>
        <taxon>Maltschvirus maltsch</taxon>
    </lineage>
</organism>
<gene>
    <name evidence="1" type="ORF">UFOVP346_34</name>
</gene>
<protein>
    <submittedName>
        <fullName evidence="1">Uncharacterized protein</fullName>
    </submittedName>
</protein>
<name>A0A6J5M2T1_9CAUD</name>
<accession>A0A6J5M2T1</accession>
<proteinExistence type="predicted"/>
<reference evidence="1" key="1">
    <citation type="submission" date="2020-04" db="EMBL/GenBank/DDBJ databases">
        <authorList>
            <person name="Chiriac C."/>
            <person name="Salcher M."/>
            <person name="Ghai R."/>
            <person name="Kavagutti S V."/>
        </authorList>
    </citation>
    <scope>NUCLEOTIDE SEQUENCE</scope>
</reference>